<evidence type="ECO:0000313" key="2">
    <source>
        <dbReference type="EMBL" id="VDM29035.1"/>
    </source>
</evidence>
<dbReference type="AlphaFoldDB" id="A0A183U498"/>
<feature type="compositionally biased region" description="Acidic residues" evidence="1">
    <location>
        <begin position="82"/>
        <end position="98"/>
    </location>
</feature>
<gene>
    <name evidence="2" type="ORF">TCNE_LOCUS3318</name>
</gene>
<reference evidence="2 3" key="2">
    <citation type="submission" date="2018-11" db="EMBL/GenBank/DDBJ databases">
        <authorList>
            <consortium name="Pathogen Informatics"/>
        </authorList>
    </citation>
    <scope>NUCLEOTIDE SEQUENCE [LARGE SCALE GENOMIC DNA]</scope>
</reference>
<evidence type="ECO:0000313" key="3">
    <source>
        <dbReference type="Proteomes" id="UP000050794"/>
    </source>
</evidence>
<reference evidence="4" key="1">
    <citation type="submission" date="2016-06" db="UniProtKB">
        <authorList>
            <consortium name="WormBaseParasite"/>
        </authorList>
    </citation>
    <scope>IDENTIFICATION</scope>
</reference>
<organism evidence="3 4">
    <name type="scientific">Toxocara canis</name>
    <name type="common">Canine roundworm</name>
    <dbReference type="NCBI Taxonomy" id="6265"/>
    <lineage>
        <taxon>Eukaryota</taxon>
        <taxon>Metazoa</taxon>
        <taxon>Ecdysozoa</taxon>
        <taxon>Nematoda</taxon>
        <taxon>Chromadorea</taxon>
        <taxon>Rhabditida</taxon>
        <taxon>Spirurina</taxon>
        <taxon>Ascaridomorpha</taxon>
        <taxon>Ascaridoidea</taxon>
        <taxon>Toxocaridae</taxon>
        <taxon>Toxocara</taxon>
    </lineage>
</organism>
<dbReference type="Proteomes" id="UP000050794">
    <property type="component" value="Unassembled WGS sequence"/>
</dbReference>
<proteinExistence type="predicted"/>
<keyword evidence="3" id="KW-1185">Reference proteome</keyword>
<evidence type="ECO:0000256" key="1">
    <source>
        <dbReference type="SAM" id="MobiDB-lite"/>
    </source>
</evidence>
<feature type="region of interest" description="Disordered" evidence="1">
    <location>
        <begin position="44"/>
        <end position="126"/>
    </location>
</feature>
<accession>A0A183U498</accession>
<evidence type="ECO:0000313" key="4">
    <source>
        <dbReference type="WBParaSite" id="TCNE_0000331801-mRNA-1"/>
    </source>
</evidence>
<sequence>MSNLRKGSKARRRARSAKFEAKIAAKKAATAEALAKEAADQLTQHCSTEPDQEVGNERIELGNMKAEGSTSQTTRGMNMHGDEEDGSDVEEDIEENVADEWGGDKGRGMVSESELDDNDAFRRGIV</sequence>
<dbReference type="EMBL" id="UYWY01004124">
    <property type="protein sequence ID" value="VDM29035.1"/>
    <property type="molecule type" value="Genomic_DNA"/>
</dbReference>
<protein>
    <submittedName>
        <fullName evidence="4">Der GTPase-activating protein YihI</fullName>
    </submittedName>
</protein>
<dbReference type="WBParaSite" id="TCNE_0000331801-mRNA-1">
    <property type="protein sequence ID" value="TCNE_0000331801-mRNA-1"/>
    <property type="gene ID" value="TCNE_0000331801"/>
</dbReference>
<name>A0A183U498_TOXCA</name>